<sequence length="79" mass="7946">MTGSSLPFISRRSTVYGTHAMVASSQPLATQAGIEILKKGGNAADAAIAVAAAINVTEPGSTGIGGDAFCLFYDAKART</sequence>
<dbReference type="AlphaFoldDB" id="A0A367IUI5"/>
<evidence type="ECO:0000313" key="2">
    <source>
        <dbReference type="Proteomes" id="UP000252139"/>
    </source>
</evidence>
<dbReference type="Pfam" id="PF01019">
    <property type="entry name" value="G_glu_transpept"/>
    <property type="match status" value="1"/>
</dbReference>
<protein>
    <recommendedName>
        <fullName evidence="3">Gamma-glutamyltransferase</fullName>
    </recommendedName>
</protein>
<comment type="caution">
    <text evidence="1">The sequence shown here is derived from an EMBL/GenBank/DDBJ whole genome shotgun (WGS) entry which is preliminary data.</text>
</comment>
<gene>
    <name evidence="1" type="ORF">CU097_000964</name>
</gene>
<dbReference type="Proteomes" id="UP000252139">
    <property type="component" value="Unassembled WGS sequence"/>
</dbReference>
<proteinExistence type="predicted"/>
<name>A0A367IUI5_RHIAZ</name>
<organism evidence="1 2">
    <name type="scientific">Rhizopus azygosporus</name>
    <name type="common">Rhizopus microsporus var. azygosporus</name>
    <dbReference type="NCBI Taxonomy" id="86630"/>
    <lineage>
        <taxon>Eukaryota</taxon>
        <taxon>Fungi</taxon>
        <taxon>Fungi incertae sedis</taxon>
        <taxon>Mucoromycota</taxon>
        <taxon>Mucoromycotina</taxon>
        <taxon>Mucoromycetes</taxon>
        <taxon>Mucorales</taxon>
        <taxon>Mucorineae</taxon>
        <taxon>Rhizopodaceae</taxon>
        <taxon>Rhizopus</taxon>
    </lineage>
</organism>
<keyword evidence="2" id="KW-1185">Reference proteome</keyword>
<accession>A0A367IUI5</accession>
<dbReference type="InterPro" id="IPR052896">
    <property type="entry name" value="GGT-like_enzyme"/>
</dbReference>
<evidence type="ECO:0000313" key="1">
    <source>
        <dbReference type="EMBL" id="RCH81353.1"/>
    </source>
</evidence>
<dbReference type="STRING" id="86630.A0A367IUI5"/>
<dbReference type="OrthoDB" id="2015213at2759"/>
<dbReference type="PANTHER" id="PTHR43881">
    <property type="entry name" value="GAMMA-GLUTAMYLTRANSPEPTIDASE (AFU_ORTHOLOGUE AFUA_4G13580)"/>
    <property type="match status" value="1"/>
</dbReference>
<evidence type="ECO:0008006" key="3">
    <source>
        <dbReference type="Google" id="ProtNLM"/>
    </source>
</evidence>
<dbReference type="EMBL" id="PJQL01003474">
    <property type="protein sequence ID" value="RCH81353.1"/>
    <property type="molecule type" value="Genomic_DNA"/>
</dbReference>
<dbReference type="PANTHER" id="PTHR43881:SF1">
    <property type="entry name" value="GAMMA-GLUTAMYLTRANSPEPTIDASE (AFU_ORTHOLOGUE AFUA_4G13580)"/>
    <property type="match status" value="1"/>
</dbReference>
<feature type="non-terminal residue" evidence="1">
    <location>
        <position position="79"/>
    </location>
</feature>
<dbReference type="InterPro" id="IPR029055">
    <property type="entry name" value="Ntn_hydrolases_N"/>
</dbReference>
<dbReference type="SUPFAM" id="SSF56235">
    <property type="entry name" value="N-terminal nucleophile aminohydrolases (Ntn hydrolases)"/>
    <property type="match status" value="1"/>
</dbReference>
<reference evidence="1 2" key="1">
    <citation type="journal article" date="2018" name="G3 (Bethesda)">
        <title>Phylogenetic and Phylogenomic Definition of Rhizopus Species.</title>
        <authorList>
            <person name="Gryganskyi A.P."/>
            <person name="Golan J."/>
            <person name="Dolatabadi S."/>
            <person name="Mondo S."/>
            <person name="Robb S."/>
            <person name="Idnurm A."/>
            <person name="Muszewska A."/>
            <person name="Steczkiewicz K."/>
            <person name="Masonjones S."/>
            <person name="Liao H.L."/>
            <person name="Gajdeczka M.T."/>
            <person name="Anike F."/>
            <person name="Vuek A."/>
            <person name="Anishchenko I.M."/>
            <person name="Voigt K."/>
            <person name="de Hoog G.S."/>
            <person name="Smith M.E."/>
            <person name="Heitman J."/>
            <person name="Vilgalys R."/>
            <person name="Stajich J.E."/>
        </authorList>
    </citation>
    <scope>NUCLEOTIDE SEQUENCE [LARGE SCALE GENOMIC DNA]</scope>
    <source>
        <strain evidence="1 2">CBS 357.93</strain>
    </source>
</reference>